<reference evidence="1 2" key="1">
    <citation type="submission" date="2019-10" db="EMBL/GenBank/DDBJ databases">
        <title>Gracilibacillus sp. nov. isolated from rice seeds.</title>
        <authorList>
            <person name="He S."/>
        </authorList>
    </citation>
    <scope>NUCLEOTIDE SEQUENCE [LARGE SCALE GENOMIC DNA]</scope>
    <source>
        <strain evidence="1 2">TD8</strain>
    </source>
</reference>
<accession>A0A7C8KXS2</accession>
<comment type="caution">
    <text evidence="1">The sequence shown here is derived from an EMBL/GenBank/DDBJ whole genome shotgun (WGS) entry which is preliminary data.</text>
</comment>
<dbReference type="Pfam" id="PF14398">
    <property type="entry name" value="ATPgrasp_YheCD"/>
    <property type="match status" value="1"/>
</dbReference>
<dbReference type="Proteomes" id="UP000480246">
    <property type="component" value="Unassembled WGS sequence"/>
</dbReference>
<dbReference type="EMBL" id="WEID01000008">
    <property type="protein sequence ID" value="KAB8139041.1"/>
    <property type="molecule type" value="Genomic_DNA"/>
</dbReference>
<proteinExistence type="predicted"/>
<dbReference type="InterPro" id="IPR026838">
    <property type="entry name" value="YheC/D"/>
</dbReference>
<evidence type="ECO:0000313" key="2">
    <source>
        <dbReference type="Proteomes" id="UP000480246"/>
    </source>
</evidence>
<dbReference type="SUPFAM" id="SSF56059">
    <property type="entry name" value="Glutathione synthetase ATP-binding domain-like"/>
    <property type="match status" value="1"/>
</dbReference>
<evidence type="ECO:0000313" key="1">
    <source>
        <dbReference type="EMBL" id="KAB8139041.1"/>
    </source>
</evidence>
<gene>
    <name evidence="1" type="ORF">F9U64_02260</name>
</gene>
<protein>
    <submittedName>
        <fullName evidence="1">YheC/YheD family protein</fullName>
    </submittedName>
</protein>
<dbReference type="AlphaFoldDB" id="A0A7C8KXS2"/>
<sequence length="432" mass="51464">MLYEFKVKEYPNTKNRIIVPNSVYHVYKNVRRMVNGPCYVYCDWLSHKKDNQTIFISSELMKQLQFQANKYYQFVVEDQSCMVHYQFGILTAGRRQMERHAATFLEMTQIGKLYGFQTFLFGYKDIDFQINKIRGYFFEDNQWTSTVQPIPKVIYNRLPNRKLEAHPKVKQAKQMLQSTSIIFNPEFFNKWQVYEIIMQDTSVHYLLPHTIFQPSARTLDEWIDNGDIYLKPIHGSKGNGIYHISKSNQQYTVHFYIEKKIEKSRHTDIESIMDTHFPNGFRNYVIQEAIPLYMKNSKKIDLRIHTNKNENNSWEMSLHYVRQAEDHLFTTHVSRGASIRNIYDIFSEKEATILLNKIEETVLSLSAIIDKYYSGKIGELGFDLGIDQEKKIWLLEVNAKPGWNIFDQPDYHSDRNNIFRLLYRYAYFLQNK</sequence>
<dbReference type="RefSeq" id="WP_153401226.1">
    <property type="nucleotide sequence ID" value="NZ_ML762424.1"/>
</dbReference>
<dbReference type="OrthoDB" id="7869153at2"/>
<keyword evidence="2" id="KW-1185">Reference proteome</keyword>
<name>A0A7C8KXS2_9BACI</name>
<dbReference type="Gene3D" id="3.30.470.20">
    <property type="entry name" value="ATP-grasp fold, B domain"/>
    <property type="match status" value="1"/>
</dbReference>
<organism evidence="1 2">
    <name type="scientific">Gracilibacillus oryzae</name>
    <dbReference type="NCBI Taxonomy" id="1672701"/>
    <lineage>
        <taxon>Bacteria</taxon>
        <taxon>Bacillati</taxon>
        <taxon>Bacillota</taxon>
        <taxon>Bacilli</taxon>
        <taxon>Bacillales</taxon>
        <taxon>Bacillaceae</taxon>
        <taxon>Gracilibacillus</taxon>
    </lineage>
</organism>